<evidence type="ECO:0000256" key="2">
    <source>
        <dbReference type="SAM" id="SignalP"/>
    </source>
</evidence>
<protein>
    <submittedName>
        <fullName evidence="3">Uncharacterized protein</fullName>
    </submittedName>
</protein>
<keyword evidence="4" id="KW-1185">Reference proteome</keyword>
<organism evidence="3 4">
    <name type="scientific">Mycena albidolilacea</name>
    <dbReference type="NCBI Taxonomy" id="1033008"/>
    <lineage>
        <taxon>Eukaryota</taxon>
        <taxon>Fungi</taxon>
        <taxon>Dikarya</taxon>
        <taxon>Basidiomycota</taxon>
        <taxon>Agaricomycotina</taxon>
        <taxon>Agaricomycetes</taxon>
        <taxon>Agaricomycetidae</taxon>
        <taxon>Agaricales</taxon>
        <taxon>Marasmiineae</taxon>
        <taxon>Mycenaceae</taxon>
        <taxon>Mycena</taxon>
    </lineage>
</organism>
<dbReference type="AlphaFoldDB" id="A0AAD6ZF79"/>
<evidence type="ECO:0000313" key="3">
    <source>
        <dbReference type="EMBL" id="KAJ7320753.1"/>
    </source>
</evidence>
<sequence>MKFWTTLATLVFASFVSANSGIFSSDGQVLPSQIEPSVVESRLVESKKPLNRRETNGDRMRRGLPPLPPARRSSGIRPRTSPLPCALCSASGVIQISRASDGVTLGYVRNTFDGQNSYTYGTLANALVVTLPASDPCSGAFDLVAPNGPDAAYTNVGAVGGSGGYNFTPGNLGYAYLAGTGHSNANSPPSSSAGNSIQSLGYNAPAESGIWSLNCDTRAITAQWTNTDSTNPATGLFYDPPVDFVGLVGDFTKFTNTFPGEGAFLVTATFVLL</sequence>
<name>A0AAD6ZF79_9AGAR</name>
<evidence type="ECO:0000256" key="1">
    <source>
        <dbReference type="SAM" id="MobiDB-lite"/>
    </source>
</evidence>
<keyword evidence="2" id="KW-0732">Signal</keyword>
<evidence type="ECO:0000313" key="4">
    <source>
        <dbReference type="Proteomes" id="UP001218218"/>
    </source>
</evidence>
<gene>
    <name evidence="3" type="ORF">DFH08DRAFT_1034516</name>
</gene>
<feature type="compositionally biased region" description="Basic and acidic residues" evidence="1">
    <location>
        <begin position="47"/>
        <end position="61"/>
    </location>
</feature>
<feature type="signal peptide" evidence="2">
    <location>
        <begin position="1"/>
        <end position="18"/>
    </location>
</feature>
<proteinExistence type="predicted"/>
<feature type="region of interest" description="Disordered" evidence="1">
    <location>
        <begin position="47"/>
        <end position="78"/>
    </location>
</feature>
<feature type="chain" id="PRO_5042258876" evidence="2">
    <location>
        <begin position="19"/>
        <end position="273"/>
    </location>
</feature>
<reference evidence="3" key="1">
    <citation type="submission" date="2023-03" db="EMBL/GenBank/DDBJ databases">
        <title>Massive genome expansion in bonnet fungi (Mycena s.s.) driven by repeated elements and novel gene families across ecological guilds.</title>
        <authorList>
            <consortium name="Lawrence Berkeley National Laboratory"/>
            <person name="Harder C.B."/>
            <person name="Miyauchi S."/>
            <person name="Viragh M."/>
            <person name="Kuo A."/>
            <person name="Thoen E."/>
            <person name="Andreopoulos B."/>
            <person name="Lu D."/>
            <person name="Skrede I."/>
            <person name="Drula E."/>
            <person name="Henrissat B."/>
            <person name="Morin E."/>
            <person name="Kohler A."/>
            <person name="Barry K."/>
            <person name="LaButti K."/>
            <person name="Morin E."/>
            <person name="Salamov A."/>
            <person name="Lipzen A."/>
            <person name="Mereny Z."/>
            <person name="Hegedus B."/>
            <person name="Baldrian P."/>
            <person name="Stursova M."/>
            <person name="Weitz H."/>
            <person name="Taylor A."/>
            <person name="Grigoriev I.V."/>
            <person name="Nagy L.G."/>
            <person name="Martin F."/>
            <person name="Kauserud H."/>
        </authorList>
    </citation>
    <scope>NUCLEOTIDE SEQUENCE</scope>
    <source>
        <strain evidence="3">CBHHK002</strain>
    </source>
</reference>
<accession>A0AAD6ZF79</accession>
<dbReference type="EMBL" id="JARIHO010000053">
    <property type="protein sequence ID" value="KAJ7320753.1"/>
    <property type="molecule type" value="Genomic_DNA"/>
</dbReference>
<comment type="caution">
    <text evidence="3">The sequence shown here is derived from an EMBL/GenBank/DDBJ whole genome shotgun (WGS) entry which is preliminary data.</text>
</comment>
<dbReference type="Proteomes" id="UP001218218">
    <property type="component" value="Unassembled WGS sequence"/>
</dbReference>